<evidence type="ECO:0000256" key="1">
    <source>
        <dbReference type="SAM" id="MobiDB-lite"/>
    </source>
</evidence>
<dbReference type="EMBL" id="JANQDX010000005">
    <property type="protein sequence ID" value="KAL0924955.1"/>
    <property type="molecule type" value="Genomic_DNA"/>
</dbReference>
<proteinExistence type="predicted"/>
<evidence type="ECO:0000313" key="2">
    <source>
        <dbReference type="EMBL" id="KAL0924955.1"/>
    </source>
</evidence>
<dbReference type="Proteomes" id="UP001552299">
    <property type="component" value="Unassembled WGS sequence"/>
</dbReference>
<comment type="caution">
    <text evidence="2">The sequence shown here is derived from an EMBL/GenBank/DDBJ whole genome shotgun (WGS) entry which is preliminary data.</text>
</comment>
<keyword evidence="3" id="KW-1185">Reference proteome</keyword>
<name>A0ABD0VIU5_DENTH</name>
<protein>
    <submittedName>
        <fullName evidence="2">Uncharacterized protein</fullName>
    </submittedName>
</protein>
<feature type="region of interest" description="Disordered" evidence="1">
    <location>
        <begin position="1"/>
        <end position="26"/>
    </location>
</feature>
<reference evidence="2 3" key="1">
    <citation type="journal article" date="2024" name="Plant Biotechnol. J.">
        <title>Dendrobium thyrsiflorum genome and its molecular insights into genes involved in important horticultural traits.</title>
        <authorList>
            <person name="Chen B."/>
            <person name="Wang J.Y."/>
            <person name="Zheng P.J."/>
            <person name="Li K.L."/>
            <person name="Liang Y.M."/>
            <person name="Chen X.F."/>
            <person name="Zhang C."/>
            <person name="Zhao X."/>
            <person name="He X."/>
            <person name="Zhang G.Q."/>
            <person name="Liu Z.J."/>
            <person name="Xu Q."/>
        </authorList>
    </citation>
    <scope>NUCLEOTIDE SEQUENCE [LARGE SCALE GENOMIC DNA]</scope>
    <source>
        <strain evidence="2">GZMU011</strain>
    </source>
</reference>
<accession>A0ABD0VIU5</accession>
<organism evidence="2 3">
    <name type="scientific">Dendrobium thyrsiflorum</name>
    <name type="common">Pinecone-like raceme dendrobium</name>
    <name type="synonym">Orchid</name>
    <dbReference type="NCBI Taxonomy" id="117978"/>
    <lineage>
        <taxon>Eukaryota</taxon>
        <taxon>Viridiplantae</taxon>
        <taxon>Streptophyta</taxon>
        <taxon>Embryophyta</taxon>
        <taxon>Tracheophyta</taxon>
        <taxon>Spermatophyta</taxon>
        <taxon>Magnoliopsida</taxon>
        <taxon>Liliopsida</taxon>
        <taxon>Asparagales</taxon>
        <taxon>Orchidaceae</taxon>
        <taxon>Epidendroideae</taxon>
        <taxon>Malaxideae</taxon>
        <taxon>Dendrobiinae</taxon>
        <taxon>Dendrobium</taxon>
    </lineage>
</organism>
<dbReference type="AlphaFoldDB" id="A0ABD0VIU5"/>
<gene>
    <name evidence="2" type="ORF">M5K25_005816</name>
</gene>
<sequence>MVIRELLSGEKPRRGPSINRQPPVEAGLATRPNLMLRTLVAPLHPINSTIPREIVRPTHFRVRPHVTQAPFPVHVLPHDPVSRLPLMNPARVRPQPACVSNASPMHVPAMPSFSHRRPIHAENLSLQTSCPGFNSVLVGSRYPVLTPPPTLTFAHAFQLRLMRTSPQPKLCLLSCPPHANEIEPETGPPASNRASRMRAEHQPWPRSLLTRKLGLGKEVAGGWVEPWWISAKGREEEGRGWCRPMVWSILVAFEKNLELTLLVQINVQHGHHKGAWGILEYLTLISCMSNCHLNAAFHLKADIRLPSACMPVADPMVWLRITSSARLRDLAEEVHERKKLPSPQASSLRYFRSYVVISDPTARSVVEGAKSASNGGGRTPMRCSTSQNLQHVLVLYGNLVENFDWAAHTRIKNTHVVTTAGSPSGIAATARATATYPNQALEERKEYRATRAVFHESLGGILKIWDPLWLRLAFNTAIIEWVELEVKIVERILPLLRIRGKVPFNGSKLVFDGHDNSLQDAIDEKFSTIEGRFLAMENRMESRFEGLEEIMRKLMEMQSKTPLAVPIANPNQDLTRIPLVESK</sequence>
<evidence type="ECO:0000313" key="3">
    <source>
        <dbReference type="Proteomes" id="UP001552299"/>
    </source>
</evidence>